<dbReference type="AlphaFoldDB" id="A0A345HVM9"/>
<dbReference type="KEGG" id="spad:DVK44_27200"/>
<name>A0A345HVM9_9ACTN</name>
<reference evidence="4" key="1">
    <citation type="submission" date="2018-07" db="EMBL/GenBank/DDBJ databases">
        <authorList>
            <person name="Zhao J."/>
        </authorList>
    </citation>
    <scope>NUCLEOTIDE SEQUENCE [LARGE SCALE GENOMIC DNA]</scope>
    <source>
        <strain evidence="4">GSSD-12</strain>
    </source>
</reference>
<evidence type="ECO:0000313" key="3">
    <source>
        <dbReference type="EMBL" id="AXG80753.1"/>
    </source>
</evidence>
<dbReference type="Proteomes" id="UP000253868">
    <property type="component" value="Chromosome"/>
</dbReference>
<evidence type="ECO:0000256" key="1">
    <source>
        <dbReference type="SAM" id="MobiDB-lite"/>
    </source>
</evidence>
<dbReference type="RefSeq" id="WP_114662843.1">
    <property type="nucleotide sequence ID" value="NZ_CP031194.1"/>
</dbReference>
<organism evidence="3 4">
    <name type="scientific">Streptomyces paludis</name>
    <dbReference type="NCBI Taxonomy" id="2282738"/>
    <lineage>
        <taxon>Bacteria</taxon>
        <taxon>Bacillati</taxon>
        <taxon>Actinomycetota</taxon>
        <taxon>Actinomycetes</taxon>
        <taxon>Kitasatosporales</taxon>
        <taxon>Streptomycetaceae</taxon>
        <taxon>Streptomyces</taxon>
    </lineage>
</organism>
<feature type="compositionally biased region" description="Low complexity" evidence="1">
    <location>
        <begin position="257"/>
        <end position="275"/>
    </location>
</feature>
<dbReference type="OrthoDB" id="4258142at2"/>
<accession>A0A345HVM9</accession>
<feature type="domain" description="DUF317" evidence="2">
    <location>
        <begin position="145"/>
        <end position="206"/>
    </location>
</feature>
<gene>
    <name evidence="3" type="ORF">DVK44_27200</name>
</gene>
<feature type="region of interest" description="Disordered" evidence="1">
    <location>
        <begin position="236"/>
        <end position="275"/>
    </location>
</feature>
<sequence length="275" mass="30969">MIHPFISTRAAEPHHTIWFETSPRHLAGRGDPRRITETLRAAGWKNHSDQNYPQVVLASPDYRHTVVLEPEPEPYKAWWRIRSDDEQRRWSTEFGAHTPVEILAALTDALLAPVPETTPEIWPPLTAAGWTYERDARGNESATHPDGIMSLRRRSIEPGEHFYWTAEARHDYGATRALIWHAYLDDRMPTHLIAAFTTALASPEPVQRALYDVPHAHLVTQMQRGPQGKELADTHEARLKGAHAAARKARRSATPGTRSAPAPATDPPRTAARSR</sequence>
<keyword evidence="4" id="KW-1185">Reference proteome</keyword>
<dbReference type="InterPro" id="IPR005523">
    <property type="entry name" value="DUF317_SPDY"/>
</dbReference>
<feature type="domain" description="DUF317" evidence="2">
    <location>
        <begin position="59"/>
        <end position="115"/>
    </location>
</feature>
<protein>
    <submittedName>
        <fullName evidence="3">DUF317 domain-containing protein</fullName>
    </submittedName>
</protein>
<dbReference type="EMBL" id="CP031194">
    <property type="protein sequence ID" value="AXG80753.1"/>
    <property type="molecule type" value="Genomic_DNA"/>
</dbReference>
<proteinExistence type="predicted"/>
<evidence type="ECO:0000259" key="2">
    <source>
        <dbReference type="Pfam" id="PF03771"/>
    </source>
</evidence>
<evidence type="ECO:0000313" key="4">
    <source>
        <dbReference type="Proteomes" id="UP000253868"/>
    </source>
</evidence>
<dbReference type="Pfam" id="PF03771">
    <property type="entry name" value="SPDY"/>
    <property type="match status" value="2"/>
</dbReference>